<dbReference type="Proteomes" id="UP001501321">
    <property type="component" value="Unassembled WGS sequence"/>
</dbReference>
<proteinExistence type="predicted"/>
<name>A0ABP8Q0N3_9GAMM</name>
<accession>A0ABP8Q0N3</accession>
<evidence type="ECO:0000313" key="1">
    <source>
        <dbReference type="EMBL" id="GAA4495660.1"/>
    </source>
</evidence>
<comment type="caution">
    <text evidence="1">The sequence shown here is derived from an EMBL/GenBank/DDBJ whole genome shotgun (WGS) entry which is preliminary data.</text>
</comment>
<gene>
    <name evidence="1" type="ORF">GCM10023095_09320</name>
</gene>
<keyword evidence="2" id="KW-1185">Reference proteome</keyword>
<organism evidence="1 2">
    <name type="scientific">Pseudaeromonas paramecii</name>
    <dbReference type="NCBI Taxonomy" id="2138166"/>
    <lineage>
        <taxon>Bacteria</taxon>
        <taxon>Pseudomonadati</taxon>
        <taxon>Pseudomonadota</taxon>
        <taxon>Gammaproteobacteria</taxon>
        <taxon>Aeromonadales</taxon>
        <taxon>Aeromonadaceae</taxon>
        <taxon>Pseudaeromonas</taxon>
    </lineage>
</organism>
<evidence type="ECO:0000313" key="2">
    <source>
        <dbReference type="Proteomes" id="UP001501321"/>
    </source>
</evidence>
<dbReference type="EMBL" id="BAABFC010000006">
    <property type="protein sequence ID" value="GAA4495660.1"/>
    <property type="molecule type" value="Genomic_DNA"/>
</dbReference>
<reference evidence="2" key="1">
    <citation type="journal article" date="2019" name="Int. J. Syst. Evol. Microbiol.">
        <title>The Global Catalogue of Microorganisms (GCM) 10K type strain sequencing project: providing services to taxonomists for standard genome sequencing and annotation.</title>
        <authorList>
            <consortium name="The Broad Institute Genomics Platform"/>
            <consortium name="The Broad Institute Genome Sequencing Center for Infectious Disease"/>
            <person name="Wu L."/>
            <person name="Ma J."/>
        </authorList>
    </citation>
    <scope>NUCLEOTIDE SEQUENCE [LARGE SCALE GENOMIC DNA]</scope>
    <source>
        <strain evidence="2">JCM 32226</strain>
    </source>
</reference>
<protein>
    <submittedName>
        <fullName evidence="1">Uncharacterized protein</fullName>
    </submittedName>
</protein>
<sequence length="62" mass="6951">MTNSSELLLEVPSDSWMNDTSKFCLETANRDDKALYGIMAQPTNVKAFISALQAYDNKYKNG</sequence>